<protein>
    <recommendedName>
        <fullName evidence="3">Retrotransposon gag domain-containing protein</fullName>
    </recommendedName>
</protein>
<proteinExistence type="predicted"/>
<evidence type="ECO:0000313" key="2">
    <source>
        <dbReference type="Proteomes" id="UP000288805"/>
    </source>
</evidence>
<evidence type="ECO:0000313" key="1">
    <source>
        <dbReference type="EMBL" id="RVW27699.1"/>
    </source>
</evidence>
<sequence>MYSDLGNTSQVFELQSKLKEMKQEFQSVTQYFSNLQDLWQELNLFLKDNSTCAECNVKQQRNLEKECVYDFLVKLNRNLDEVRDQVSSRIPFPNTEKAFIEV</sequence>
<dbReference type="PANTHER" id="PTHR34222">
    <property type="entry name" value="GAG_PRE-INTEGRS DOMAIN-CONTAINING PROTEIN"/>
    <property type="match status" value="1"/>
</dbReference>
<dbReference type="EMBL" id="QGNW01001943">
    <property type="protein sequence ID" value="RVW27699.1"/>
    <property type="molecule type" value="Genomic_DNA"/>
</dbReference>
<dbReference type="AlphaFoldDB" id="A0A438CWW3"/>
<evidence type="ECO:0008006" key="3">
    <source>
        <dbReference type="Google" id="ProtNLM"/>
    </source>
</evidence>
<gene>
    <name evidence="1" type="ORF">CK203_106717</name>
</gene>
<dbReference type="PANTHER" id="PTHR34222:SF98">
    <property type="match status" value="1"/>
</dbReference>
<organism evidence="1 2">
    <name type="scientific">Vitis vinifera</name>
    <name type="common">Grape</name>
    <dbReference type="NCBI Taxonomy" id="29760"/>
    <lineage>
        <taxon>Eukaryota</taxon>
        <taxon>Viridiplantae</taxon>
        <taxon>Streptophyta</taxon>
        <taxon>Embryophyta</taxon>
        <taxon>Tracheophyta</taxon>
        <taxon>Spermatophyta</taxon>
        <taxon>Magnoliopsida</taxon>
        <taxon>eudicotyledons</taxon>
        <taxon>Gunneridae</taxon>
        <taxon>Pentapetalae</taxon>
        <taxon>rosids</taxon>
        <taxon>Vitales</taxon>
        <taxon>Vitaceae</taxon>
        <taxon>Viteae</taxon>
        <taxon>Vitis</taxon>
    </lineage>
</organism>
<accession>A0A438CWW3</accession>
<name>A0A438CWW3_VITVI</name>
<reference evidence="1 2" key="1">
    <citation type="journal article" date="2018" name="PLoS Genet.">
        <title>Population sequencing reveals clonal diversity and ancestral inbreeding in the grapevine cultivar Chardonnay.</title>
        <authorList>
            <person name="Roach M.J."/>
            <person name="Johnson D.L."/>
            <person name="Bohlmann J."/>
            <person name="van Vuuren H.J."/>
            <person name="Jones S.J."/>
            <person name="Pretorius I.S."/>
            <person name="Schmidt S.A."/>
            <person name="Borneman A.R."/>
        </authorList>
    </citation>
    <scope>NUCLEOTIDE SEQUENCE [LARGE SCALE GENOMIC DNA]</scope>
    <source>
        <strain evidence="2">cv. Chardonnay</strain>
        <tissue evidence="1">Leaf</tissue>
    </source>
</reference>
<dbReference type="Proteomes" id="UP000288805">
    <property type="component" value="Unassembled WGS sequence"/>
</dbReference>
<comment type="caution">
    <text evidence="1">The sequence shown here is derived from an EMBL/GenBank/DDBJ whole genome shotgun (WGS) entry which is preliminary data.</text>
</comment>